<accession>A0A3P7IRF9</accession>
<evidence type="ECO:0000256" key="1">
    <source>
        <dbReference type="SAM" id="MobiDB-lite"/>
    </source>
</evidence>
<feature type="transmembrane region" description="Helical" evidence="2">
    <location>
        <begin position="111"/>
        <end position="134"/>
    </location>
</feature>
<keyword evidence="4" id="KW-1185">Reference proteome</keyword>
<name>A0A3P7IRF9_STRVU</name>
<feature type="compositionally biased region" description="Gly residues" evidence="1">
    <location>
        <begin position="367"/>
        <end position="378"/>
    </location>
</feature>
<sequence length="539" mass="60855">MASFFFPIINSLSIFRGLPEWKCETHAKVEKAKICCEDDKRNERSYNTGEPSYGKTSGPHIHMYTRNPNTYPSYSGYQDQYQNKGFYQRVCDNARYAADMVKLYAKRVGRFLFNAGGQVAKVLYLVLLYIWAFLKMFFTTSVPSKTLPSTPRPYQSTKAESQSFNSVEFKPEELADAYEKEQIQEVQEVEAKSVPRQTYKHAEDVRYRPEPEPEREQPPARYAPESQREQLLPRYEAESQPPPPYAAEPSREQRVPVPANREPPVAMPRVYTAAPPVERSAYELDPAASIHGQKFTDTSLDARESRDVKELSPYVEEMNVASHPPPPPPPPPPTPYPKTVRIENVNGRDGGGGGADQWESESTTATRGGGGGGGGGINGRPATPPTKKEPLGIGKLPADVMAELHGTQRMRQEREASIQREMTQSCHPDMAAWKTNDNDMRYDRSATATPFRASSVGPTMRRLEQVVSRLEDTNDNEAQYVFRAKPTDYMLGKSVYTPIEEVEQMRDSINRAKPTDYMLGKSVYTPIEEVEQMRDSINR</sequence>
<protein>
    <submittedName>
        <fullName evidence="3">Uncharacterized protein</fullName>
    </submittedName>
</protein>
<evidence type="ECO:0000313" key="3">
    <source>
        <dbReference type="EMBL" id="VDM75481.1"/>
    </source>
</evidence>
<keyword evidence="2" id="KW-0812">Transmembrane</keyword>
<dbReference type="OrthoDB" id="5863642at2759"/>
<organism evidence="3 4">
    <name type="scientific">Strongylus vulgaris</name>
    <name type="common">Blood worm</name>
    <dbReference type="NCBI Taxonomy" id="40348"/>
    <lineage>
        <taxon>Eukaryota</taxon>
        <taxon>Metazoa</taxon>
        <taxon>Ecdysozoa</taxon>
        <taxon>Nematoda</taxon>
        <taxon>Chromadorea</taxon>
        <taxon>Rhabditida</taxon>
        <taxon>Rhabditina</taxon>
        <taxon>Rhabditomorpha</taxon>
        <taxon>Strongyloidea</taxon>
        <taxon>Strongylidae</taxon>
        <taxon>Strongylus</taxon>
    </lineage>
</organism>
<feature type="compositionally biased region" description="Pro residues" evidence="1">
    <location>
        <begin position="323"/>
        <end position="336"/>
    </location>
</feature>
<feature type="region of interest" description="Disordered" evidence="1">
    <location>
        <begin position="317"/>
        <end position="392"/>
    </location>
</feature>
<dbReference type="EMBL" id="UYYB01095382">
    <property type="protein sequence ID" value="VDM75481.1"/>
    <property type="molecule type" value="Genomic_DNA"/>
</dbReference>
<dbReference type="AlphaFoldDB" id="A0A3P7IRF9"/>
<proteinExistence type="predicted"/>
<keyword evidence="2" id="KW-1133">Transmembrane helix</keyword>
<feature type="region of interest" description="Disordered" evidence="1">
    <location>
        <begin position="188"/>
        <end position="263"/>
    </location>
</feature>
<dbReference type="Proteomes" id="UP000270094">
    <property type="component" value="Unassembled WGS sequence"/>
</dbReference>
<evidence type="ECO:0000313" key="4">
    <source>
        <dbReference type="Proteomes" id="UP000270094"/>
    </source>
</evidence>
<reference evidence="3 4" key="1">
    <citation type="submission" date="2018-11" db="EMBL/GenBank/DDBJ databases">
        <authorList>
            <consortium name="Pathogen Informatics"/>
        </authorList>
    </citation>
    <scope>NUCLEOTIDE SEQUENCE [LARGE SCALE GENOMIC DNA]</scope>
</reference>
<feature type="compositionally biased region" description="Basic and acidic residues" evidence="1">
    <location>
        <begin position="200"/>
        <end position="218"/>
    </location>
</feature>
<feature type="region of interest" description="Disordered" evidence="1">
    <location>
        <begin position="145"/>
        <end position="166"/>
    </location>
</feature>
<gene>
    <name evidence="3" type="ORF">SVUK_LOCUS10479</name>
</gene>
<keyword evidence="2" id="KW-0472">Membrane</keyword>
<evidence type="ECO:0000256" key="2">
    <source>
        <dbReference type="SAM" id="Phobius"/>
    </source>
</evidence>